<dbReference type="EMBL" id="JAABOP010000001">
    <property type="protein sequence ID" value="NER10412.1"/>
    <property type="molecule type" value="Genomic_DNA"/>
</dbReference>
<accession>A0A6P0UCU3</accession>
<evidence type="ECO:0000313" key="3">
    <source>
        <dbReference type="Proteomes" id="UP000468443"/>
    </source>
</evidence>
<dbReference type="RefSeq" id="WP_163692418.1">
    <property type="nucleotide sequence ID" value="NZ_FXTW01000001.1"/>
</dbReference>
<name>A0A6P0UCU3_9FLAO</name>
<comment type="caution">
    <text evidence="2">The sequence shown here is derived from an EMBL/GenBank/DDBJ whole genome shotgun (WGS) entry which is preliminary data.</text>
</comment>
<evidence type="ECO:0000313" key="2">
    <source>
        <dbReference type="EMBL" id="NER10412.1"/>
    </source>
</evidence>
<dbReference type="AlphaFoldDB" id="A0A6P0UCU3"/>
<dbReference type="Proteomes" id="UP000468443">
    <property type="component" value="Unassembled WGS sequence"/>
</dbReference>
<reference evidence="2 3" key="1">
    <citation type="submission" date="2020-01" db="EMBL/GenBank/DDBJ databases">
        <title>Muriicola jejuensis KCTC 22299.</title>
        <authorList>
            <person name="Wang G."/>
        </authorList>
    </citation>
    <scope>NUCLEOTIDE SEQUENCE [LARGE SCALE GENOMIC DNA]</scope>
    <source>
        <strain evidence="2 3">KCTC 22299</strain>
    </source>
</reference>
<feature type="transmembrane region" description="Helical" evidence="1">
    <location>
        <begin position="7"/>
        <end position="25"/>
    </location>
</feature>
<keyword evidence="3" id="KW-1185">Reference proteome</keyword>
<keyword evidence="1" id="KW-1133">Transmembrane helix</keyword>
<feature type="transmembrane region" description="Helical" evidence="1">
    <location>
        <begin position="123"/>
        <end position="146"/>
    </location>
</feature>
<feature type="transmembrane region" description="Helical" evidence="1">
    <location>
        <begin position="45"/>
        <end position="66"/>
    </location>
</feature>
<evidence type="ECO:0008006" key="4">
    <source>
        <dbReference type="Google" id="ProtNLM"/>
    </source>
</evidence>
<sequence length="159" mass="18007">MIRKEIFWLIGTFGIVLVLTLVLLGPDAFKTDTTFDINIYDTYFVIANIQMVPLLGVFTFFIVYLFRTIKRNFKNYTANVILIIATILFIIVLGKTIGILDFFSNPSSNAEFKEDKNPVGDALSILSKIMFILQTGLLVLLAYCGFKTGQNYRAEKNNP</sequence>
<feature type="transmembrane region" description="Helical" evidence="1">
    <location>
        <begin position="78"/>
        <end position="103"/>
    </location>
</feature>
<gene>
    <name evidence="2" type="ORF">GWK09_07780</name>
</gene>
<organism evidence="2 3">
    <name type="scientific">Muriicola jejuensis</name>
    <dbReference type="NCBI Taxonomy" id="504488"/>
    <lineage>
        <taxon>Bacteria</taxon>
        <taxon>Pseudomonadati</taxon>
        <taxon>Bacteroidota</taxon>
        <taxon>Flavobacteriia</taxon>
        <taxon>Flavobacteriales</taxon>
        <taxon>Flavobacteriaceae</taxon>
        <taxon>Muriicola</taxon>
    </lineage>
</organism>
<keyword evidence="1" id="KW-0472">Membrane</keyword>
<keyword evidence="1" id="KW-0812">Transmembrane</keyword>
<proteinExistence type="predicted"/>
<protein>
    <recommendedName>
        <fullName evidence="4">DUF4293 family protein</fullName>
    </recommendedName>
</protein>
<evidence type="ECO:0000256" key="1">
    <source>
        <dbReference type="SAM" id="Phobius"/>
    </source>
</evidence>